<protein>
    <submittedName>
        <fullName evidence="2">Helix-turn-helix transcriptional regulator</fullName>
    </submittedName>
</protein>
<dbReference type="OrthoDB" id="199997at2"/>
<dbReference type="CDD" id="cd00093">
    <property type="entry name" value="HTH_XRE"/>
    <property type="match status" value="1"/>
</dbReference>
<proteinExistence type="predicted"/>
<dbReference type="RefSeq" id="WP_146800404.1">
    <property type="nucleotide sequence ID" value="NZ_VOLP01000024.1"/>
</dbReference>
<accession>A0A5C6Q997</accession>
<dbReference type="AlphaFoldDB" id="A0A5C6Q997"/>
<dbReference type="EMBL" id="VOLQ01000025">
    <property type="protein sequence ID" value="TWX65147.1"/>
    <property type="molecule type" value="Genomic_DNA"/>
</dbReference>
<organism evidence="2 4">
    <name type="scientific">Colwellia hornerae</name>
    <dbReference type="NCBI Taxonomy" id="89402"/>
    <lineage>
        <taxon>Bacteria</taxon>
        <taxon>Pseudomonadati</taxon>
        <taxon>Pseudomonadota</taxon>
        <taxon>Gammaproteobacteria</taxon>
        <taxon>Alteromonadales</taxon>
        <taxon>Colwelliaceae</taxon>
        <taxon>Colwellia</taxon>
    </lineage>
</organism>
<dbReference type="EMBL" id="VOLR01000025">
    <property type="protein sequence ID" value="TWX56125.1"/>
    <property type="molecule type" value="Genomic_DNA"/>
</dbReference>
<evidence type="ECO:0000313" key="4">
    <source>
        <dbReference type="Proteomes" id="UP000321917"/>
    </source>
</evidence>
<evidence type="ECO:0000313" key="1">
    <source>
        <dbReference type="EMBL" id="TWX56125.1"/>
    </source>
</evidence>
<name>A0A5C6Q997_9GAMM</name>
<keyword evidence="3" id="KW-1185">Reference proteome</keyword>
<gene>
    <name evidence="1" type="ORF">ESZ26_15695</name>
    <name evidence="2" type="ORF">ESZ27_13015</name>
</gene>
<dbReference type="Proteomes" id="UP000321525">
    <property type="component" value="Unassembled WGS sequence"/>
</dbReference>
<comment type="caution">
    <text evidence="2">The sequence shown here is derived from an EMBL/GenBank/DDBJ whole genome shotgun (WGS) entry which is preliminary data.</text>
</comment>
<sequence>MLSLLTPFDVQLEFSKFSKKTRKMKGYSTQDFSAKTGVPDSTIRKFEKTGEISFRQFLMIYAEIGKLTELQKLTQLSDAPKNLDEVLKDA</sequence>
<evidence type="ECO:0000313" key="3">
    <source>
        <dbReference type="Proteomes" id="UP000321525"/>
    </source>
</evidence>
<reference evidence="2 4" key="1">
    <citation type="submission" date="2019-07" db="EMBL/GenBank/DDBJ databases">
        <title>Genomes of sea-ice associated Colwellia species.</title>
        <authorList>
            <person name="Bowman J.P."/>
        </authorList>
    </citation>
    <scope>NUCLEOTIDE SEQUENCE [LARGE SCALE GENOMIC DNA]</scope>
    <source>
        <strain evidence="1 3">ACAM 607</strain>
        <strain evidence="2 4">IC036</strain>
    </source>
</reference>
<dbReference type="Proteomes" id="UP000321917">
    <property type="component" value="Unassembled WGS sequence"/>
</dbReference>
<dbReference type="InterPro" id="IPR001387">
    <property type="entry name" value="Cro/C1-type_HTH"/>
</dbReference>
<evidence type="ECO:0000313" key="2">
    <source>
        <dbReference type="EMBL" id="TWX65147.1"/>
    </source>
</evidence>